<sequence length="165" mass="18831">MKKVTIVLLSLAVIVISSGLFVREMLFPITNIDVIKECGENYKVDPAVIAAVIHFETNFRETPYKKGRPSGLMNITDDSGMEIAKKAGIKIENKADVAKAENNIRLGSFYISENFNGKDFKEMMANWISRNGEVEEQDKSYAKKYYGDKIEKREKIYKFLYPSLK</sequence>
<dbReference type="RefSeq" id="WP_199870603.1">
    <property type="nucleotide sequence ID" value="NZ_JAAGPU010000031.1"/>
</dbReference>
<dbReference type="InterPro" id="IPR008258">
    <property type="entry name" value="Transglycosylase_SLT_dom_1"/>
</dbReference>
<dbReference type="SUPFAM" id="SSF53955">
    <property type="entry name" value="Lysozyme-like"/>
    <property type="match status" value="1"/>
</dbReference>
<name>A0A6M0H8X1_9CLOT</name>
<protein>
    <submittedName>
        <fullName evidence="2">Lytic transglycosylase domain-containing protein</fullName>
    </submittedName>
</protein>
<feature type="domain" description="Transglycosylase SLT" evidence="1">
    <location>
        <begin position="34"/>
        <end position="117"/>
    </location>
</feature>
<evidence type="ECO:0000259" key="1">
    <source>
        <dbReference type="Pfam" id="PF01464"/>
    </source>
</evidence>
<evidence type="ECO:0000313" key="3">
    <source>
        <dbReference type="Proteomes" id="UP000481872"/>
    </source>
</evidence>
<keyword evidence="3" id="KW-1185">Reference proteome</keyword>
<dbReference type="Gene3D" id="1.10.530.10">
    <property type="match status" value="1"/>
</dbReference>
<reference evidence="2 3" key="1">
    <citation type="submission" date="2020-02" db="EMBL/GenBank/DDBJ databases">
        <title>Genome assembly of a novel Clostridium senegalense strain.</title>
        <authorList>
            <person name="Gupta T.B."/>
            <person name="Jauregui R."/>
            <person name="Maclean P."/>
            <person name="Nawarathana A."/>
            <person name="Brightwell G."/>
        </authorList>
    </citation>
    <scope>NUCLEOTIDE SEQUENCE [LARGE SCALE GENOMIC DNA]</scope>
    <source>
        <strain evidence="2 3">AGRFS4</strain>
    </source>
</reference>
<accession>A0A6M0H8X1</accession>
<gene>
    <name evidence="2" type="ORF">G3M99_14495</name>
</gene>
<evidence type="ECO:0000313" key="2">
    <source>
        <dbReference type="EMBL" id="NEU06042.1"/>
    </source>
</evidence>
<dbReference type="InterPro" id="IPR023346">
    <property type="entry name" value="Lysozyme-like_dom_sf"/>
</dbReference>
<comment type="caution">
    <text evidence="2">The sequence shown here is derived from an EMBL/GenBank/DDBJ whole genome shotgun (WGS) entry which is preliminary data.</text>
</comment>
<proteinExistence type="predicted"/>
<dbReference type="AlphaFoldDB" id="A0A6M0H8X1"/>
<dbReference type="EMBL" id="JAAGPU010000031">
    <property type="protein sequence ID" value="NEU06042.1"/>
    <property type="molecule type" value="Genomic_DNA"/>
</dbReference>
<organism evidence="2 3">
    <name type="scientific">Clostridium senegalense</name>
    <dbReference type="NCBI Taxonomy" id="1465809"/>
    <lineage>
        <taxon>Bacteria</taxon>
        <taxon>Bacillati</taxon>
        <taxon>Bacillota</taxon>
        <taxon>Clostridia</taxon>
        <taxon>Eubacteriales</taxon>
        <taxon>Clostridiaceae</taxon>
        <taxon>Clostridium</taxon>
    </lineage>
</organism>
<dbReference type="Pfam" id="PF01464">
    <property type="entry name" value="SLT"/>
    <property type="match status" value="1"/>
</dbReference>
<dbReference type="Proteomes" id="UP000481872">
    <property type="component" value="Unassembled WGS sequence"/>
</dbReference>